<dbReference type="PANTHER" id="PTHR34009">
    <property type="entry name" value="PROTEIN STAR"/>
    <property type="match status" value="1"/>
</dbReference>
<sequence>MTKKASPQSVLKTNQTVQISPLTRAFHRTFNLGALKPHVKTILPHLDSPGGTFVEVGARDGLKDSITPYLEKGLGWKGLLIEPWPHLFLQCRKNRKSSITLNVAASESLLRDSYIEIYGRPPSASVRLKLIQEAKERLEGKAPVTKPPVSRDLKAINYVSTNSITGILDRANFETQFDLMAFNLIGYENQALDGLDFDRYQPTFLLFRTITKNISLPNLPPYYQRIVSSSHNDRTNLHLFRYSEFGAN</sequence>
<dbReference type="RefSeq" id="WP_185659854.1">
    <property type="nucleotide sequence ID" value="NZ_CAWPOO010000007.1"/>
</dbReference>
<dbReference type="InterPro" id="IPR053202">
    <property type="entry name" value="EGF_Rcpt_Signaling_Reg"/>
</dbReference>
<dbReference type="GO" id="GO:0016197">
    <property type="term" value="P:endosomal transport"/>
    <property type="evidence" value="ECO:0007669"/>
    <property type="project" value="TreeGrafter"/>
</dbReference>
<organism evidence="2 3">
    <name type="scientific">Pelagicoccus albus</name>
    <dbReference type="NCBI Taxonomy" id="415222"/>
    <lineage>
        <taxon>Bacteria</taxon>
        <taxon>Pseudomonadati</taxon>
        <taxon>Verrucomicrobiota</taxon>
        <taxon>Opitutia</taxon>
        <taxon>Puniceicoccales</taxon>
        <taxon>Pelagicoccaceae</taxon>
        <taxon>Pelagicoccus</taxon>
    </lineage>
</organism>
<dbReference type="PANTHER" id="PTHR34009:SF2">
    <property type="entry name" value="PROTEIN STAR"/>
    <property type="match status" value="1"/>
</dbReference>
<dbReference type="AlphaFoldDB" id="A0A7X1B7S3"/>
<accession>A0A7X1B7S3</accession>
<dbReference type="Gene3D" id="3.40.50.150">
    <property type="entry name" value="Vaccinia Virus protein VP39"/>
    <property type="match status" value="1"/>
</dbReference>
<name>A0A7X1B7S3_9BACT</name>
<dbReference type="GO" id="GO:0005886">
    <property type="term" value="C:plasma membrane"/>
    <property type="evidence" value="ECO:0007669"/>
    <property type="project" value="TreeGrafter"/>
</dbReference>
<reference evidence="2 3" key="1">
    <citation type="submission" date="2020-07" db="EMBL/GenBank/DDBJ databases">
        <authorList>
            <person name="Feng X."/>
        </authorList>
    </citation>
    <scope>NUCLEOTIDE SEQUENCE [LARGE SCALE GENOMIC DNA]</scope>
    <source>
        <strain evidence="2 3">JCM23202</strain>
    </source>
</reference>
<evidence type="ECO:0000313" key="3">
    <source>
        <dbReference type="Proteomes" id="UP000526501"/>
    </source>
</evidence>
<feature type="domain" description="Methyltransferase FkbM" evidence="1">
    <location>
        <begin position="55"/>
        <end position="205"/>
    </location>
</feature>
<keyword evidence="3" id="KW-1185">Reference proteome</keyword>
<protein>
    <recommendedName>
        <fullName evidence="1">Methyltransferase FkbM domain-containing protein</fullName>
    </recommendedName>
</protein>
<dbReference type="GO" id="GO:0005737">
    <property type="term" value="C:cytoplasm"/>
    <property type="evidence" value="ECO:0007669"/>
    <property type="project" value="GOC"/>
</dbReference>
<dbReference type="GO" id="GO:0006888">
    <property type="term" value="P:endoplasmic reticulum to Golgi vesicle-mediated transport"/>
    <property type="evidence" value="ECO:0007669"/>
    <property type="project" value="TreeGrafter"/>
</dbReference>
<dbReference type="EMBL" id="JACHVC010000007">
    <property type="protein sequence ID" value="MBC2605968.1"/>
    <property type="molecule type" value="Genomic_DNA"/>
</dbReference>
<comment type="caution">
    <text evidence="2">The sequence shown here is derived from an EMBL/GenBank/DDBJ whole genome shotgun (WGS) entry which is preliminary data.</text>
</comment>
<dbReference type="Proteomes" id="UP000526501">
    <property type="component" value="Unassembled WGS sequence"/>
</dbReference>
<evidence type="ECO:0000259" key="1">
    <source>
        <dbReference type="Pfam" id="PF05050"/>
    </source>
</evidence>
<dbReference type="Pfam" id="PF05050">
    <property type="entry name" value="Methyltransf_21"/>
    <property type="match status" value="1"/>
</dbReference>
<dbReference type="InterPro" id="IPR006342">
    <property type="entry name" value="FkbM_mtfrase"/>
</dbReference>
<evidence type="ECO:0000313" key="2">
    <source>
        <dbReference type="EMBL" id="MBC2605968.1"/>
    </source>
</evidence>
<dbReference type="InterPro" id="IPR029063">
    <property type="entry name" value="SAM-dependent_MTases_sf"/>
</dbReference>
<proteinExistence type="predicted"/>
<gene>
    <name evidence="2" type="ORF">H5P27_07920</name>
</gene>